<dbReference type="GO" id="GO:0007018">
    <property type="term" value="P:microtubule-based movement"/>
    <property type="evidence" value="ECO:0007669"/>
    <property type="project" value="InterPro"/>
</dbReference>
<evidence type="ECO:0000256" key="6">
    <source>
        <dbReference type="ARBA" id="ARBA00061615"/>
    </source>
</evidence>
<keyword evidence="1" id="KW-0493">Microtubule</keyword>
<dbReference type="InterPro" id="IPR036961">
    <property type="entry name" value="Kinesin_motor_dom_sf"/>
</dbReference>
<dbReference type="EMBL" id="SWLB01000002">
    <property type="protein sequence ID" value="KAF3341165.1"/>
    <property type="molecule type" value="Genomic_DNA"/>
</dbReference>
<evidence type="ECO:0000256" key="7">
    <source>
        <dbReference type="ARBA" id="ARBA00073419"/>
    </source>
</evidence>
<feature type="coiled-coil region" evidence="9">
    <location>
        <begin position="448"/>
        <end position="482"/>
    </location>
</feature>
<dbReference type="PANTHER" id="PTHR24115">
    <property type="entry name" value="KINESIN-RELATED"/>
    <property type="match status" value="1"/>
</dbReference>
<dbReference type="FunFam" id="3.40.850.10:FF:000068">
    <property type="entry name" value="p-loop containing nucleoside triphosphate hydrolase superfamily protein"/>
    <property type="match status" value="1"/>
</dbReference>
<keyword evidence="4 9" id="KW-0175">Coiled coil</keyword>
<comment type="caution">
    <text evidence="12">The sequence shown here is derived from an EMBL/GenBank/DDBJ whole genome shotgun (WGS) entry which is preliminary data.</text>
</comment>
<dbReference type="GO" id="GO:0003777">
    <property type="term" value="F:microtubule motor activity"/>
    <property type="evidence" value="ECO:0007669"/>
    <property type="project" value="InterPro"/>
</dbReference>
<evidence type="ECO:0000256" key="8">
    <source>
        <dbReference type="PROSITE-ProRule" id="PRU00283"/>
    </source>
</evidence>
<accession>A0A833R2B9</accession>
<name>A0A833R2B9_9POAL</name>
<feature type="domain" description="Kinesin motor" evidence="11">
    <location>
        <begin position="51"/>
        <end position="386"/>
    </location>
</feature>
<dbReference type="OrthoDB" id="3176171at2759"/>
<dbReference type="PRINTS" id="PR00380">
    <property type="entry name" value="KINESINHEAVY"/>
</dbReference>
<keyword evidence="2 8" id="KW-0547">Nucleotide-binding</keyword>
<organism evidence="12 13">
    <name type="scientific">Carex littledalei</name>
    <dbReference type="NCBI Taxonomy" id="544730"/>
    <lineage>
        <taxon>Eukaryota</taxon>
        <taxon>Viridiplantae</taxon>
        <taxon>Streptophyta</taxon>
        <taxon>Embryophyta</taxon>
        <taxon>Tracheophyta</taxon>
        <taxon>Spermatophyta</taxon>
        <taxon>Magnoliopsida</taxon>
        <taxon>Liliopsida</taxon>
        <taxon>Poales</taxon>
        <taxon>Cyperaceae</taxon>
        <taxon>Cyperoideae</taxon>
        <taxon>Cariceae</taxon>
        <taxon>Carex</taxon>
        <taxon>Carex subgen. Euthyceras</taxon>
    </lineage>
</organism>
<feature type="compositionally biased region" description="Polar residues" evidence="10">
    <location>
        <begin position="7"/>
        <end position="20"/>
    </location>
</feature>
<dbReference type="GO" id="GO:0005874">
    <property type="term" value="C:microtubule"/>
    <property type="evidence" value="ECO:0007669"/>
    <property type="project" value="UniProtKB-KW"/>
</dbReference>
<evidence type="ECO:0000256" key="5">
    <source>
        <dbReference type="ARBA" id="ARBA00023175"/>
    </source>
</evidence>
<dbReference type="Pfam" id="PF00225">
    <property type="entry name" value="Kinesin"/>
    <property type="match status" value="1"/>
</dbReference>
<proteinExistence type="inferred from homology"/>
<dbReference type="AlphaFoldDB" id="A0A833R2B9"/>
<dbReference type="GO" id="GO:0008017">
    <property type="term" value="F:microtubule binding"/>
    <property type="evidence" value="ECO:0007669"/>
    <property type="project" value="InterPro"/>
</dbReference>
<dbReference type="Gene3D" id="3.40.850.10">
    <property type="entry name" value="Kinesin motor domain"/>
    <property type="match status" value="1"/>
</dbReference>
<dbReference type="InterPro" id="IPR027640">
    <property type="entry name" value="Kinesin-like_fam"/>
</dbReference>
<dbReference type="SMART" id="SM00129">
    <property type="entry name" value="KISc"/>
    <property type="match status" value="1"/>
</dbReference>
<evidence type="ECO:0000256" key="9">
    <source>
        <dbReference type="SAM" id="Coils"/>
    </source>
</evidence>
<evidence type="ECO:0000256" key="10">
    <source>
        <dbReference type="SAM" id="MobiDB-lite"/>
    </source>
</evidence>
<evidence type="ECO:0000256" key="3">
    <source>
        <dbReference type="ARBA" id="ARBA00022840"/>
    </source>
</evidence>
<dbReference type="InterPro" id="IPR001752">
    <property type="entry name" value="Kinesin_motor_dom"/>
</dbReference>
<dbReference type="InterPro" id="IPR027417">
    <property type="entry name" value="P-loop_NTPase"/>
</dbReference>
<evidence type="ECO:0000313" key="13">
    <source>
        <dbReference type="Proteomes" id="UP000623129"/>
    </source>
</evidence>
<feature type="region of interest" description="Disordered" evidence="10">
    <location>
        <begin position="1"/>
        <end position="51"/>
    </location>
</feature>
<protein>
    <recommendedName>
        <fullName evidence="7">Kinesin-like protein KIN-10A</fullName>
    </recommendedName>
</protein>
<dbReference type="PROSITE" id="PS50067">
    <property type="entry name" value="KINESIN_MOTOR_2"/>
    <property type="match status" value="1"/>
</dbReference>
<evidence type="ECO:0000256" key="2">
    <source>
        <dbReference type="ARBA" id="ARBA00022741"/>
    </source>
</evidence>
<gene>
    <name evidence="12" type="ORF">FCM35_KLT10009</name>
</gene>
<feature type="binding site" evidence="8">
    <location>
        <begin position="133"/>
        <end position="140"/>
    </location>
    <ligand>
        <name>ATP</name>
        <dbReference type="ChEBI" id="CHEBI:30616"/>
    </ligand>
</feature>
<evidence type="ECO:0000313" key="12">
    <source>
        <dbReference type="EMBL" id="KAF3341165.1"/>
    </source>
</evidence>
<dbReference type="GO" id="GO:0005524">
    <property type="term" value="F:ATP binding"/>
    <property type="evidence" value="ECO:0007669"/>
    <property type="project" value="UniProtKB-UniRule"/>
</dbReference>
<evidence type="ECO:0000256" key="1">
    <source>
        <dbReference type="ARBA" id="ARBA00022701"/>
    </source>
</evidence>
<keyword evidence="3 8" id="KW-0067">ATP-binding</keyword>
<dbReference type="GO" id="GO:0005871">
    <property type="term" value="C:kinesin complex"/>
    <property type="evidence" value="ECO:0007669"/>
    <property type="project" value="TreeGrafter"/>
</dbReference>
<dbReference type="SUPFAM" id="SSF52540">
    <property type="entry name" value="P-loop containing nucleoside triphosphate hydrolases"/>
    <property type="match status" value="1"/>
</dbReference>
<comment type="similarity">
    <text evidence="6">Belongs to the TRAFAC class myosin-kinesin ATPase superfamily. Kinesin family. KIN-10 subfamily.</text>
</comment>
<dbReference type="PANTHER" id="PTHR24115:SF416">
    <property type="entry name" value="KINESIN-LIKE PROTEIN KIN-10A"/>
    <property type="match status" value="1"/>
</dbReference>
<evidence type="ECO:0000259" key="11">
    <source>
        <dbReference type="PROSITE" id="PS50067"/>
    </source>
</evidence>
<dbReference type="Proteomes" id="UP000623129">
    <property type="component" value="Unassembled WGS sequence"/>
</dbReference>
<keyword evidence="13" id="KW-1185">Reference proteome</keyword>
<reference evidence="12" key="1">
    <citation type="submission" date="2020-01" db="EMBL/GenBank/DDBJ databases">
        <title>Genome sequence of Kobresia littledalei, the first chromosome-level genome in the family Cyperaceae.</title>
        <authorList>
            <person name="Qu G."/>
        </authorList>
    </citation>
    <scope>NUCLEOTIDE SEQUENCE</scope>
    <source>
        <strain evidence="12">C.B.Clarke</strain>
        <tissue evidence="12">Leaf</tissue>
    </source>
</reference>
<sequence>MAPTPKSIPNPNLTYNTPSRTPHPRQRLQFPTPKTGSGAHNHLSSVPTEHPVEVIGRIRDHPESKERTHNPLIEIPPDGRSIKVRTDIGYRDFTLDGVSVSENENLEVFYNKFVKSRVEGVRVGSKCTIMMYGPTGSGKSHTMFGSAREPGIVYRALKDILEDGAHEQGDPGGEEADDTGFKLGIFVRVAVLEIYNEEIYDLLSANLNGGAGNNVFKGNSQRARLEIIGKKAKNPTYLSGNEAGKISREVAKVEKRRIVKSTLCNERSSRSHCMIILDVPSVGGRLMLVDMAGSENIEAAGQTGFEAKMQTAKINQGNIALKRVVESIANGDSHVPFRDSKLTMLLQDSFLDDKSKILMILCASPDPREMHKTISTLEYGAKAKCIVRAAHPATPKPSSQTNSESITLLASQIALMNQHICELQRDKRTLLKERDQALKSLSLKDDELASAKFTVKRMEEKVARQENEIESLKNRLTEFEFRGQEVVGSFGYVATRLADMAADQSMVKSMELDYGDQQVSSSSTFLDVKEVKEDTNTTTVPSWTRNLLPTIEEEATSEDRDQVLLSTIFEAEDSSEEVDKEVVEEERKDETVPVQLAEEDRQTRIETIFRLCGNYRELAKKDDSKGQIQTYGDENAEPFSAKSQLVAALAGSPITVKPVTPLGLREVRGGGEVEEEEGGLDVYVKWEVSKDSSGSMIKKIKVPQDATLCRLREVLEAYFNEMNNNHDFVFLLLRDPLGAPVAKEMEAEVPVTELPKCSNKIDGHLASLRPLKNRPQLPFSPLENKLGSPLISNKLGSPLVSN</sequence>
<evidence type="ECO:0000256" key="4">
    <source>
        <dbReference type="ARBA" id="ARBA00023054"/>
    </source>
</evidence>
<keyword evidence="5 8" id="KW-0505">Motor protein</keyword>
<dbReference type="GO" id="GO:0016887">
    <property type="term" value="F:ATP hydrolysis activity"/>
    <property type="evidence" value="ECO:0007669"/>
    <property type="project" value="TreeGrafter"/>
</dbReference>